<proteinExistence type="predicted"/>
<dbReference type="GO" id="GO:0009654">
    <property type="term" value="C:photosystem II oxygen evolving complex"/>
    <property type="evidence" value="ECO:0007669"/>
    <property type="project" value="InterPro"/>
</dbReference>
<feature type="signal peptide" evidence="4">
    <location>
        <begin position="1"/>
        <end position="28"/>
    </location>
</feature>
<keyword evidence="6" id="KW-1185">Reference proteome</keyword>
<organism evidence="5 6">
    <name type="scientific">Dolichospermum compactum NIES-806</name>
    <dbReference type="NCBI Taxonomy" id="1973481"/>
    <lineage>
        <taxon>Bacteria</taxon>
        <taxon>Bacillati</taxon>
        <taxon>Cyanobacteriota</taxon>
        <taxon>Cyanophyceae</taxon>
        <taxon>Nostocales</taxon>
        <taxon>Aphanizomenonaceae</taxon>
        <taxon>Dolichospermum</taxon>
        <taxon>Dolichospermum compactum</taxon>
    </lineage>
</organism>
<dbReference type="PROSITE" id="PS51257">
    <property type="entry name" value="PROKAR_LIPOPROTEIN"/>
    <property type="match status" value="1"/>
</dbReference>
<evidence type="ECO:0000256" key="3">
    <source>
        <dbReference type="ARBA" id="ARBA00023136"/>
    </source>
</evidence>
<keyword evidence="2" id="KW-0793">Thylakoid</keyword>
<sequence>MVRQRSIFSLIFVLLATFLISCGSPTVATVPPSYTAAEVAKIQEYVPGIQMVRDRSSELQNLIKAGEWVKVGNFIHGPMTEARLNMTYIIPNLAKQSQAQARQISKDLLKDLVRIDQAAAAGNTSLAASKYQEAFADIDKFLELVPEKSS</sequence>
<dbReference type="SUPFAM" id="SSF101112">
    <property type="entry name" value="Oxygen-evolving enhancer protein 3"/>
    <property type="match status" value="1"/>
</dbReference>
<feature type="chain" id="PRO_5012441833" evidence="4">
    <location>
        <begin position="29"/>
        <end position="150"/>
    </location>
</feature>
<evidence type="ECO:0000256" key="4">
    <source>
        <dbReference type="SAM" id="SignalP"/>
    </source>
</evidence>
<reference evidence="5 6" key="1">
    <citation type="submission" date="2017-06" db="EMBL/GenBank/DDBJ databases">
        <title>Genome sequencing of cyanobaciteial culture collection at National Institute for Environmental Studies (NIES).</title>
        <authorList>
            <person name="Hirose Y."/>
            <person name="Shimura Y."/>
            <person name="Fujisawa T."/>
            <person name="Nakamura Y."/>
            <person name="Kawachi M."/>
        </authorList>
    </citation>
    <scope>NUCLEOTIDE SEQUENCE [LARGE SCALE GENOMIC DNA]</scope>
    <source>
        <strain evidence="5 6">NIES-806</strain>
    </source>
</reference>
<gene>
    <name evidence="5" type="ORF">NIES806_05220</name>
</gene>
<dbReference type="Gene3D" id="1.20.120.290">
    <property type="entry name" value="Oxygen-evolving enhancer protein 3 (PsbQ), four-helix up-down bundle"/>
    <property type="match status" value="1"/>
</dbReference>
<comment type="subcellular location">
    <subcellularLocation>
        <location evidence="1">Membrane</location>
    </subcellularLocation>
</comment>
<accession>A0A1Z4UYK8</accession>
<protein>
    <submittedName>
        <fullName evidence="5">Photosystem II protein PsbQ</fullName>
    </submittedName>
</protein>
<keyword evidence="4" id="KW-0732">Signal</keyword>
<dbReference type="KEGG" id="dcm:NIES806_05220"/>
<dbReference type="GO" id="GO:0015979">
    <property type="term" value="P:photosynthesis"/>
    <property type="evidence" value="ECO:0007669"/>
    <property type="project" value="InterPro"/>
</dbReference>
<dbReference type="RefSeq" id="WP_096663585.1">
    <property type="nucleotide sequence ID" value="NZ_AP018316.1"/>
</dbReference>
<evidence type="ECO:0000256" key="2">
    <source>
        <dbReference type="ARBA" id="ARBA00023078"/>
    </source>
</evidence>
<dbReference type="NCBIfam" id="TIGR03042">
    <property type="entry name" value="PS_II_psbQ_bact"/>
    <property type="match status" value="1"/>
</dbReference>
<dbReference type="GO" id="GO:0005509">
    <property type="term" value="F:calcium ion binding"/>
    <property type="evidence" value="ECO:0007669"/>
    <property type="project" value="InterPro"/>
</dbReference>
<dbReference type="AlphaFoldDB" id="A0A1Z4UYK8"/>
<evidence type="ECO:0000313" key="5">
    <source>
        <dbReference type="EMBL" id="BAZ84336.1"/>
    </source>
</evidence>
<name>A0A1Z4UYK8_9CYAN</name>
<dbReference type="InterPro" id="IPR017487">
    <property type="entry name" value="PSII_PsbQ_cyanobac"/>
</dbReference>
<dbReference type="InterPro" id="IPR023222">
    <property type="entry name" value="PsbQ-like_dom_sf"/>
</dbReference>
<dbReference type="InterPro" id="IPR008797">
    <property type="entry name" value="PSII_PsbQ"/>
</dbReference>
<evidence type="ECO:0000256" key="1">
    <source>
        <dbReference type="ARBA" id="ARBA00004370"/>
    </source>
</evidence>
<dbReference type="GO" id="GO:0019898">
    <property type="term" value="C:extrinsic component of membrane"/>
    <property type="evidence" value="ECO:0007669"/>
    <property type="project" value="InterPro"/>
</dbReference>
<keyword evidence="3" id="KW-0472">Membrane</keyword>
<evidence type="ECO:0000313" key="6">
    <source>
        <dbReference type="Proteomes" id="UP000218702"/>
    </source>
</evidence>
<dbReference type="Proteomes" id="UP000218702">
    <property type="component" value="Chromosome"/>
</dbReference>
<dbReference type="OrthoDB" id="425184at2"/>
<dbReference type="EMBL" id="AP018316">
    <property type="protein sequence ID" value="BAZ84336.1"/>
    <property type="molecule type" value="Genomic_DNA"/>
</dbReference>
<dbReference type="Pfam" id="PF05757">
    <property type="entry name" value="PsbQ"/>
    <property type="match status" value="1"/>
</dbReference>